<evidence type="ECO:0000259" key="6">
    <source>
        <dbReference type="PROSITE" id="PS50887"/>
    </source>
</evidence>
<dbReference type="STRING" id="284577.SAMN05216571_103381"/>
<dbReference type="OrthoDB" id="9812260at2"/>
<dbReference type="InterPro" id="IPR029787">
    <property type="entry name" value="Nucleotide_cyclase"/>
</dbReference>
<dbReference type="InterPro" id="IPR007892">
    <property type="entry name" value="CHASE4"/>
</dbReference>
<dbReference type="SUPFAM" id="SSF55073">
    <property type="entry name" value="Nucleotide cyclase"/>
    <property type="match status" value="1"/>
</dbReference>
<feature type="domain" description="GGDEF" evidence="6">
    <location>
        <begin position="384"/>
        <end position="517"/>
    </location>
</feature>
<evidence type="ECO:0000256" key="4">
    <source>
        <dbReference type="SAM" id="Coils"/>
    </source>
</evidence>
<reference evidence="7 8" key="1">
    <citation type="submission" date="2016-10" db="EMBL/GenBank/DDBJ databases">
        <authorList>
            <person name="de Groot N.N."/>
        </authorList>
    </citation>
    <scope>NUCLEOTIDE SEQUENCE [LARGE SCALE GENOMIC DNA]</scope>
    <source>
        <strain evidence="7 8">BH539</strain>
    </source>
</reference>
<organism evidence="7 8">
    <name type="scientific">Onishia taeanensis</name>
    <dbReference type="NCBI Taxonomy" id="284577"/>
    <lineage>
        <taxon>Bacteria</taxon>
        <taxon>Pseudomonadati</taxon>
        <taxon>Pseudomonadota</taxon>
        <taxon>Gammaproteobacteria</taxon>
        <taxon>Oceanospirillales</taxon>
        <taxon>Halomonadaceae</taxon>
        <taxon>Onishia</taxon>
    </lineage>
</organism>
<dbReference type="GO" id="GO:0005886">
    <property type="term" value="C:plasma membrane"/>
    <property type="evidence" value="ECO:0007669"/>
    <property type="project" value="TreeGrafter"/>
</dbReference>
<dbReference type="Pfam" id="PF05228">
    <property type="entry name" value="CHASE4"/>
    <property type="match status" value="1"/>
</dbReference>
<dbReference type="InterPro" id="IPR000160">
    <property type="entry name" value="GGDEF_dom"/>
</dbReference>
<dbReference type="NCBIfam" id="TIGR00254">
    <property type="entry name" value="GGDEF"/>
    <property type="match status" value="1"/>
</dbReference>
<sequence length="521" mass="58832">MLSALHSLRYRFVFALLGLLIIALVTLVAFTRFTLMPEMLKDESNQAHEALDRAQRAIDNEMLHLEMLSQDWASWDDSYQFMRDGNQHFLASNLGDVSIFQDADLSMIAFMKPQGQLYWLSGISPVDSKPEGCAALDTQCQWARPFLETLKQRIADDPAKEGLTWFQAYPQKALVSVQPILRSDGSGPLRGWLAMIRPMSAEWLRKLHNSTGLPIEVQHATDQQQPLKLERLNDQTMRASRLIPAAPRGEQLSIEIDLPRQRLNSRIEAMNLGLSWTLSLMGLLLLLVLWMLERMVLNPLRLFAIFTRQVRRPERTDVPATLLKRRDEIGILARQFQQLLEFQRQQKAELVELSERDPLTGLANRRRFDEHLATSMKMDKRREQSTALVVIDIDHYKAFNDQYGHPAGDACLQALAKVMSAHFNHPEQLIARTGGEEFMAVLPNTSQQSAVDSADRLRAEIEALGIPHSGKVVTISAGVACSTPDTPLSALQLIESGDQALYAAKDSGRNQVIPFEYLDMA</sequence>
<accession>A0A1G7QPW3</accession>
<dbReference type="Gene3D" id="3.30.70.270">
    <property type="match status" value="1"/>
</dbReference>
<evidence type="ECO:0000256" key="1">
    <source>
        <dbReference type="ARBA" id="ARBA00001946"/>
    </source>
</evidence>
<evidence type="ECO:0000256" key="3">
    <source>
        <dbReference type="ARBA" id="ARBA00034247"/>
    </source>
</evidence>
<evidence type="ECO:0000313" key="8">
    <source>
        <dbReference type="Proteomes" id="UP000198641"/>
    </source>
</evidence>
<dbReference type="Proteomes" id="UP000198641">
    <property type="component" value="Unassembled WGS sequence"/>
</dbReference>
<proteinExistence type="predicted"/>
<comment type="cofactor">
    <cofactor evidence="1">
        <name>Mg(2+)</name>
        <dbReference type="ChEBI" id="CHEBI:18420"/>
    </cofactor>
</comment>
<keyword evidence="5" id="KW-0812">Transmembrane</keyword>
<dbReference type="InterPro" id="IPR050469">
    <property type="entry name" value="Diguanylate_Cyclase"/>
</dbReference>
<keyword evidence="8" id="KW-1185">Reference proteome</keyword>
<dbReference type="GO" id="GO:1902201">
    <property type="term" value="P:negative regulation of bacterial-type flagellum-dependent cell motility"/>
    <property type="evidence" value="ECO:0007669"/>
    <property type="project" value="TreeGrafter"/>
</dbReference>
<dbReference type="InterPro" id="IPR043128">
    <property type="entry name" value="Rev_trsase/Diguanyl_cyclase"/>
</dbReference>
<dbReference type="AlphaFoldDB" id="A0A1G7QPW3"/>
<feature type="transmembrane region" description="Helical" evidence="5">
    <location>
        <begin position="12"/>
        <end position="31"/>
    </location>
</feature>
<dbReference type="FunFam" id="3.30.70.270:FF:000001">
    <property type="entry name" value="Diguanylate cyclase domain protein"/>
    <property type="match status" value="1"/>
</dbReference>
<dbReference type="SMART" id="SM00267">
    <property type="entry name" value="GGDEF"/>
    <property type="match status" value="1"/>
</dbReference>
<feature type="coiled-coil region" evidence="4">
    <location>
        <begin position="40"/>
        <end position="71"/>
    </location>
</feature>
<dbReference type="PROSITE" id="PS50887">
    <property type="entry name" value="GGDEF"/>
    <property type="match status" value="1"/>
</dbReference>
<name>A0A1G7QPW3_9GAMM</name>
<dbReference type="EMBL" id="FNCI01000003">
    <property type="protein sequence ID" value="SDG00576.1"/>
    <property type="molecule type" value="Genomic_DNA"/>
</dbReference>
<dbReference type="PANTHER" id="PTHR45138:SF9">
    <property type="entry name" value="DIGUANYLATE CYCLASE DGCM-RELATED"/>
    <property type="match status" value="1"/>
</dbReference>
<dbReference type="EC" id="2.7.7.65" evidence="2"/>
<dbReference type="CDD" id="cd01949">
    <property type="entry name" value="GGDEF"/>
    <property type="match status" value="1"/>
</dbReference>
<gene>
    <name evidence="7" type="ORF">SAMN05216571_103381</name>
</gene>
<keyword evidence="5" id="KW-0472">Membrane</keyword>
<evidence type="ECO:0000256" key="5">
    <source>
        <dbReference type="SAM" id="Phobius"/>
    </source>
</evidence>
<dbReference type="GO" id="GO:0043709">
    <property type="term" value="P:cell adhesion involved in single-species biofilm formation"/>
    <property type="evidence" value="ECO:0007669"/>
    <property type="project" value="TreeGrafter"/>
</dbReference>
<keyword evidence="4" id="KW-0175">Coiled coil</keyword>
<dbReference type="Gene3D" id="6.10.340.10">
    <property type="match status" value="1"/>
</dbReference>
<dbReference type="PANTHER" id="PTHR45138">
    <property type="entry name" value="REGULATORY COMPONENTS OF SENSORY TRANSDUCTION SYSTEM"/>
    <property type="match status" value="1"/>
</dbReference>
<evidence type="ECO:0000313" key="7">
    <source>
        <dbReference type="EMBL" id="SDG00576.1"/>
    </source>
</evidence>
<dbReference type="RefSeq" id="WP_092524319.1">
    <property type="nucleotide sequence ID" value="NZ_FNCI01000003.1"/>
</dbReference>
<evidence type="ECO:0000256" key="2">
    <source>
        <dbReference type="ARBA" id="ARBA00012528"/>
    </source>
</evidence>
<protein>
    <recommendedName>
        <fullName evidence="2">diguanylate cyclase</fullName>
        <ecNumber evidence="2">2.7.7.65</ecNumber>
    </recommendedName>
</protein>
<dbReference type="GO" id="GO:0052621">
    <property type="term" value="F:diguanylate cyclase activity"/>
    <property type="evidence" value="ECO:0007669"/>
    <property type="project" value="UniProtKB-EC"/>
</dbReference>
<dbReference type="Pfam" id="PF00990">
    <property type="entry name" value="GGDEF"/>
    <property type="match status" value="1"/>
</dbReference>
<feature type="transmembrane region" description="Helical" evidence="5">
    <location>
        <begin position="269"/>
        <end position="292"/>
    </location>
</feature>
<keyword evidence="5" id="KW-1133">Transmembrane helix</keyword>
<comment type="catalytic activity">
    <reaction evidence="3">
        <text>2 GTP = 3',3'-c-di-GMP + 2 diphosphate</text>
        <dbReference type="Rhea" id="RHEA:24898"/>
        <dbReference type="ChEBI" id="CHEBI:33019"/>
        <dbReference type="ChEBI" id="CHEBI:37565"/>
        <dbReference type="ChEBI" id="CHEBI:58805"/>
        <dbReference type="EC" id="2.7.7.65"/>
    </reaction>
</comment>